<gene>
    <name evidence="1" type="ORF">EYC84_002875</name>
</gene>
<evidence type="ECO:0000313" key="1">
    <source>
        <dbReference type="EMBL" id="KAA8572249.1"/>
    </source>
</evidence>
<sequence length="184" mass="21641">MHSITWLRRSCLATIHELGITLPEGEHLYSNWDTELVGRRIVEDELPELYPLDENIQEAIDNLQENPIFLLSDRAQEPLSVEQINYVIDCPLYPFTSERGIGNLINVHELTPEQADKIILCDGVLEVRHFNTINFNGDARYYICCNKITNNNEFFQHYYYTINSTRPINWEYMMDLLTYGFYPN</sequence>
<evidence type="ECO:0000313" key="2">
    <source>
        <dbReference type="Proteomes" id="UP000322873"/>
    </source>
</evidence>
<protein>
    <submittedName>
        <fullName evidence="1">Uncharacterized protein</fullName>
    </submittedName>
</protein>
<keyword evidence="2" id="KW-1185">Reference proteome</keyword>
<dbReference type="AlphaFoldDB" id="A0A5M9JVV9"/>
<dbReference type="VEuPathDB" id="FungiDB:MFRU_028g00200"/>
<proteinExistence type="predicted"/>
<organism evidence="1 2">
    <name type="scientific">Monilinia fructicola</name>
    <name type="common">Brown rot fungus</name>
    <name type="synonym">Ciboria fructicola</name>
    <dbReference type="NCBI Taxonomy" id="38448"/>
    <lineage>
        <taxon>Eukaryota</taxon>
        <taxon>Fungi</taxon>
        <taxon>Dikarya</taxon>
        <taxon>Ascomycota</taxon>
        <taxon>Pezizomycotina</taxon>
        <taxon>Leotiomycetes</taxon>
        <taxon>Helotiales</taxon>
        <taxon>Sclerotiniaceae</taxon>
        <taxon>Monilinia</taxon>
    </lineage>
</organism>
<comment type="caution">
    <text evidence="1">The sequence shown here is derived from an EMBL/GenBank/DDBJ whole genome shotgun (WGS) entry which is preliminary data.</text>
</comment>
<dbReference type="Proteomes" id="UP000322873">
    <property type="component" value="Unassembled WGS sequence"/>
</dbReference>
<accession>A0A5M9JVV9</accession>
<name>A0A5M9JVV9_MONFR</name>
<dbReference type="EMBL" id="VICG01000004">
    <property type="protein sequence ID" value="KAA8572249.1"/>
    <property type="molecule type" value="Genomic_DNA"/>
</dbReference>
<reference evidence="1 2" key="1">
    <citation type="submission" date="2019-06" db="EMBL/GenBank/DDBJ databases">
        <title>Genome Sequence of the Brown Rot Fungal Pathogen Monilinia fructicola.</title>
        <authorList>
            <person name="De Miccolis Angelini R.M."/>
            <person name="Landi L."/>
            <person name="Abate D."/>
            <person name="Pollastro S."/>
            <person name="Romanazzi G."/>
            <person name="Faretra F."/>
        </authorList>
    </citation>
    <scope>NUCLEOTIDE SEQUENCE [LARGE SCALE GENOMIC DNA]</scope>
    <source>
        <strain evidence="1 2">Mfrc123</strain>
    </source>
</reference>